<evidence type="ECO:0000313" key="3">
    <source>
        <dbReference type="Proteomes" id="UP000748025"/>
    </source>
</evidence>
<name>A0A9P7N423_9HYPO</name>
<feature type="chain" id="PRO_5040260393" evidence="1">
    <location>
        <begin position="20"/>
        <end position="206"/>
    </location>
</feature>
<evidence type="ECO:0000256" key="1">
    <source>
        <dbReference type="SAM" id="SignalP"/>
    </source>
</evidence>
<protein>
    <submittedName>
        <fullName evidence="2">Uncharacterized protein</fullName>
    </submittedName>
</protein>
<organism evidence="2 3">
    <name type="scientific">Claviceps pusilla</name>
    <dbReference type="NCBI Taxonomy" id="123648"/>
    <lineage>
        <taxon>Eukaryota</taxon>
        <taxon>Fungi</taxon>
        <taxon>Dikarya</taxon>
        <taxon>Ascomycota</taxon>
        <taxon>Pezizomycotina</taxon>
        <taxon>Sordariomycetes</taxon>
        <taxon>Hypocreomycetidae</taxon>
        <taxon>Hypocreales</taxon>
        <taxon>Clavicipitaceae</taxon>
        <taxon>Claviceps</taxon>
    </lineage>
</organism>
<keyword evidence="1" id="KW-0732">Signal</keyword>
<accession>A0A9P7N423</accession>
<gene>
    <name evidence="2" type="ORF">E4U43_005784</name>
</gene>
<dbReference type="Proteomes" id="UP000748025">
    <property type="component" value="Unassembled WGS sequence"/>
</dbReference>
<evidence type="ECO:0000313" key="2">
    <source>
        <dbReference type="EMBL" id="KAG5985945.1"/>
    </source>
</evidence>
<dbReference type="EMBL" id="SRPW01003854">
    <property type="protein sequence ID" value="KAG5985945.1"/>
    <property type="molecule type" value="Genomic_DNA"/>
</dbReference>
<sequence length="206" mass="22524">MLFTPVVIAFTAWQSLAAAAAVENAAPAAPAPETCVQAHHLMALTHTLDHLQADVKPSERLRLPQIPPKYYFEPQTCLPESLSELFVEPIIQLSKEQNMIEKLDSLLQTPPPGYHASQARDVVARLDKRIRNCPQMRDSAIATQSVWSCDSAKDADACRSCAAVISFNLVFACTACASKMNHESLFCCAAAASTFVTGYTQVCLRR</sequence>
<reference evidence="2" key="1">
    <citation type="journal article" date="2020" name="bioRxiv">
        <title>Whole genome comparisons of ergot fungi reveals the divergence and evolution of species within the genus Claviceps are the result of varying mechanisms driving genome evolution and host range expansion.</title>
        <authorList>
            <person name="Wyka S.A."/>
            <person name="Mondo S.J."/>
            <person name="Liu M."/>
            <person name="Dettman J."/>
            <person name="Nalam V."/>
            <person name="Broders K.D."/>
        </authorList>
    </citation>
    <scope>NUCLEOTIDE SEQUENCE</scope>
    <source>
        <strain evidence="2">CCC 602</strain>
    </source>
</reference>
<comment type="caution">
    <text evidence="2">The sequence shown here is derived from an EMBL/GenBank/DDBJ whole genome shotgun (WGS) entry which is preliminary data.</text>
</comment>
<dbReference type="AlphaFoldDB" id="A0A9P7N423"/>
<feature type="signal peptide" evidence="1">
    <location>
        <begin position="1"/>
        <end position="19"/>
    </location>
</feature>
<dbReference type="OrthoDB" id="5091578at2759"/>
<proteinExistence type="predicted"/>
<keyword evidence="3" id="KW-1185">Reference proteome</keyword>